<dbReference type="Proteomes" id="UP000177583">
    <property type="component" value="Unassembled WGS sequence"/>
</dbReference>
<sequence>MAQLIKPIVLKNPGCEFCRYYLPPDSYPGGKERPACLKGAQKIFQQELPFFEKRKWKWIDCGYAAEKNKNRYCEDFRVYSLTRRLLAQVVLLAQRAGTQLPPSFTKELWWQ</sequence>
<proteinExistence type="predicted"/>
<reference evidence="1 2" key="1">
    <citation type="journal article" date="2016" name="Nat. Commun.">
        <title>Thousands of microbial genomes shed light on interconnected biogeochemical processes in an aquifer system.</title>
        <authorList>
            <person name="Anantharaman K."/>
            <person name="Brown C.T."/>
            <person name="Hug L.A."/>
            <person name="Sharon I."/>
            <person name="Castelle C.J."/>
            <person name="Probst A.J."/>
            <person name="Thomas B.C."/>
            <person name="Singh A."/>
            <person name="Wilkins M.J."/>
            <person name="Karaoz U."/>
            <person name="Brodie E.L."/>
            <person name="Williams K.H."/>
            <person name="Hubbard S.S."/>
            <person name="Banfield J.F."/>
        </authorList>
    </citation>
    <scope>NUCLEOTIDE SEQUENCE [LARGE SCALE GENOMIC DNA]</scope>
</reference>
<organism evidence="1 2">
    <name type="scientific">Candidatus Lambdaproteobacteria bacterium RIFOXYD2_FULL_56_26</name>
    <dbReference type="NCBI Taxonomy" id="1817773"/>
    <lineage>
        <taxon>Bacteria</taxon>
        <taxon>Pseudomonadati</taxon>
        <taxon>Pseudomonadota</taxon>
        <taxon>Candidatus Lambdaproteobacteria</taxon>
    </lineage>
</organism>
<gene>
    <name evidence="1" type="ORF">A2557_10675</name>
</gene>
<evidence type="ECO:0000313" key="1">
    <source>
        <dbReference type="EMBL" id="OGH04256.1"/>
    </source>
</evidence>
<accession>A0A1F6H1P0</accession>
<name>A0A1F6H1P0_9PROT</name>
<dbReference type="EMBL" id="MFNF01000005">
    <property type="protein sequence ID" value="OGH04256.1"/>
    <property type="molecule type" value="Genomic_DNA"/>
</dbReference>
<comment type="caution">
    <text evidence="1">The sequence shown here is derived from an EMBL/GenBank/DDBJ whole genome shotgun (WGS) entry which is preliminary data.</text>
</comment>
<dbReference type="AlphaFoldDB" id="A0A1F6H1P0"/>
<protein>
    <submittedName>
        <fullName evidence="1">Uncharacterized protein</fullName>
    </submittedName>
</protein>
<evidence type="ECO:0000313" key="2">
    <source>
        <dbReference type="Proteomes" id="UP000177583"/>
    </source>
</evidence>